<evidence type="ECO:0000313" key="2">
    <source>
        <dbReference type="Proteomes" id="UP000262379"/>
    </source>
</evidence>
<keyword evidence="2" id="KW-1185">Reference proteome</keyword>
<reference evidence="2" key="1">
    <citation type="submission" date="2018-08" db="EMBL/GenBank/DDBJ databases">
        <authorList>
            <person name="Im W.T."/>
        </authorList>
    </citation>
    <scope>NUCLEOTIDE SEQUENCE [LARGE SCALE GENOMIC DNA]</scope>
    <source>
        <strain evidence="2">LA-28</strain>
    </source>
</reference>
<comment type="caution">
    <text evidence="1">The sequence shown here is derived from an EMBL/GenBank/DDBJ whole genome shotgun (WGS) entry which is preliminary data.</text>
</comment>
<gene>
    <name evidence="1" type="ORF">DY251_09715</name>
</gene>
<protein>
    <submittedName>
        <fullName evidence="1">Uncharacterized protein</fullName>
    </submittedName>
</protein>
<name>A0A371XF41_9HYPH</name>
<dbReference type="RefSeq" id="WP_116623684.1">
    <property type="nucleotide sequence ID" value="NZ_QURN01000006.1"/>
</dbReference>
<accession>A0A371XF41</accession>
<evidence type="ECO:0000313" key="1">
    <source>
        <dbReference type="EMBL" id="RFC67850.1"/>
    </source>
</evidence>
<dbReference type="AlphaFoldDB" id="A0A371XF41"/>
<organism evidence="1 2">
    <name type="scientific">Mesorhizobium denitrificans</name>
    <dbReference type="NCBI Taxonomy" id="2294114"/>
    <lineage>
        <taxon>Bacteria</taxon>
        <taxon>Pseudomonadati</taxon>
        <taxon>Pseudomonadota</taxon>
        <taxon>Alphaproteobacteria</taxon>
        <taxon>Hyphomicrobiales</taxon>
        <taxon>Phyllobacteriaceae</taxon>
        <taxon>Mesorhizobium</taxon>
    </lineage>
</organism>
<sequence length="97" mass="10973">MSEITAIERLDGRTNLARQVKETLAGWADDFRGVPLTGDILIYARRAAILIAWIESAEREWINDAKPLPASYPAMLTRLESLLAKLDRYRRFQGLAA</sequence>
<proteinExistence type="predicted"/>
<dbReference type="Proteomes" id="UP000262379">
    <property type="component" value="Unassembled WGS sequence"/>
</dbReference>
<dbReference type="EMBL" id="QURN01000006">
    <property type="protein sequence ID" value="RFC67850.1"/>
    <property type="molecule type" value="Genomic_DNA"/>
</dbReference>